<name>A0AAE1A1F9_9GAST</name>
<dbReference type="Proteomes" id="UP001283361">
    <property type="component" value="Unassembled WGS sequence"/>
</dbReference>
<gene>
    <name evidence="1" type="ORF">RRG08_013022</name>
</gene>
<proteinExistence type="predicted"/>
<dbReference type="AlphaFoldDB" id="A0AAE1A1F9"/>
<keyword evidence="2" id="KW-1185">Reference proteome</keyword>
<sequence>MQRVILGKFKAFSPNLQSIGPPIDSSSVKVRKGMDTEVEDVYTSVKMLLIPQCFYCWEKMDTEGSGVKGS</sequence>
<evidence type="ECO:0000313" key="2">
    <source>
        <dbReference type="Proteomes" id="UP001283361"/>
    </source>
</evidence>
<reference evidence="1" key="1">
    <citation type="journal article" date="2023" name="G3 (Bethesda)">
        <title>A reference genome for the long-term kleptoplast-retaining sea slug Elysia crispata morphotype clarki.</title>
        <authorList>
            <person name="Eastman K.E."/>
            <person name="Pendleton A.L."/>
            <person name="Shaikh M.A."/>
            <person name="Suttiyut T."/>
            <person name="Ogas R."/>
            <person name="Tomko P."/>
            <person name="Gavelis G."/>
            <person name="Widhalm J.R."/>
            <person name="Wisecaver J.H."/>
        </authorList>
    </citation>
    <scope>NUCLEOTIDE SEQUENCE</scope>
    <source>
        <strain evidence="1">ECLA1</strain>
    </source>
</reference>
<accession>A0AAE1A1F9</accession>
<evidence type="ECO:0000313" key="1">
    <source>
        <dbReference type="EMBL" id="KAK3778751.1"/>
    </source>
</evidence>
<dbReference type="EMBL" id="JAWDGP010002895">
    <property type="protein sequence ID" value="KAK3778751.1"/>
    <property type="molecule type" value="Genomic_DNA"/>
</dbReference>
<protein>
    <submittedName>
        <fullName evidence="1">Uncharacterized protein</fullName>
    </submittedName>
</protein>
<comment type="caution">
    <text evidence="1">The sequence shown here is derived from an EMBL/GenBank/DDBJ whole genome shotgun (WGS) entry which is preliminary data.</text>
</comment>
<organism evidence="1 2">
    <name type="scientific">Elysia crispata</name>
    <name type="common">lettuce slug</name>
    <dbReference type="NCBI Taxonomy" id="231223"/>
    <lineage>
        <taxon>Eukaryota</taxon>
        <taxon>Metazoa</taxon>
        <taxon>Spiralia</taxon>
        <taxon>Lophotrochozoa</taxon>
        <taxon>Mollusca</taxon>
        <taxon>Gastropoda</taxon>
        <taxon>Heterobranchia</taxon>
        <taxon>Euthyneura</taxon>
        <taxon>Panpulmonata</taxon>
        <taxon>Sacoglossa</taxon>
        <taxon>Placobranchoidea</taxon>
        <taxon>Plakobranchidae</taxon>
        <taxon>Elysia</taxon>
    </lineage>
</organism>